<evidence type="ECO:0000256" key="2">
    <source>
        <dbReference type="ARBA" id="ARBA00023136"/>
    </source>
</evidence>
<keyword evidence="2" id="KW-0472">Membrane</keyword>
<evidence type="ECO:0000313" key="7">
    <source>
        <dbReference type="EMBL" id="SHE40283.1"/>
    </source>
</evidence>
<proteinExistence type="predicted"/>
<dbReference type="AlphaFoldDB" id="A0A1M4T6Y4"/>
<feature type="signal peptide" evidence="5">
    <location>
        <begin position="1"/>
        <end position="20"/>
    </location>
</feature>
<evidence type="ECO:0000256" key="5">
    <source>
        <dbReference type="SAM" id="SignalP"/>
    </source>
</evidence>
<dbReference type="InterPro" id="IPR036328">
    <property type="entry name" value="MliC_sf"/>
</dbReference>
<gene>
    <name evidence="7" type="ORF">SAMN05444339_101277</name>
</gene>
<dbReference type="InterPro" id="IPR018660">
    <property type="entry name" value="MliC"/>
</dbReference>
<accession>A0A1M4T6Y4</accession>
<keyword evidence="3" id="KW-0564">Palmitate</keyword>
<evidence type="ECO:0000256" key="4">
    <source>
        <dbReference type="ARBA" id="ARBA00023288"/>
    </source>
</evidence>
<dbReference type="STRING" id="366533.SAMN05444339_101277"/>
<organism evidence="7 8">
    <name type="scientific">Loktanella atrilutea</name>
    <dbReference type="NCBI Taxonomy" id="366533"/>
    <lineage>
        <taxon>Bacteria</taxon>
        <taxon>Pseudomonadati</taxon>
        <taxon>Pseudomonadota</taxon>
        <taxon>Alphaproteobacteria</taxon>
        <taxon>Rhodobacterales</taxon>
        <taxon>Roseobacteraceae</taxon>
        <taxon>Loktanella</taxon>
    </lineage>
</organism>
<evidence type="ECO:0000256" key="1">
    <source>
        <dbReference type="ARBA" id="ARBA00022729"/>
    </source>
</evidence>
<dbReference type="EMBL" id="FQUE01000001">
    <property type="protein sequence ID" value="SHE40283.1"/>
    <property type="molecule type" value="Genomic_DNA"/>
</dbReference>
<protein>
    <submittedName>
        <fullName evidence="7">Membrane-bound inhibitor of C-type lysozyme</fullName>
    </submittedName>
</protein>
<feature type="domain" description="C-type lysozyme inhibitor" evidence="6">
    <location>
        <begin position="28"/>
        <end position="101"/>
    </location>
</feature>
<evidence type="ECO:0000256" key="3">
    <source>
        <dbReference type="ARBA" id="ARBA00023139"/>
    </source>
</evidence>
<dbReference type="RefSeq" id="WP_084113990.1">
    <property type="nucleotide sequence ID" value="NZ_FQUE01000001.1"/>
</dbReference>
<dbReference type="Pfam" id="PF09864">
    <property type="entry name" value="MliC"/>
    <property type="match status" value="1"/>
</dbReference>
<evidence type="ECO:0000259" key="6">
    <source>
        <dbReference type="Pfam" id="PF09864"/>
    </source>
</evidence>
<feature type="chain" id="PRO_5012793169" evidence="5">
    <location>
        <begin position="21"/>
        <end position="115"/>
    </location>
</feature>
<sequence length="115" mass="12544">MLKTMIGAGCAALWASGALAGVTSTPRYTCERGVEIPTVYINTEDGSEPGVVVLMVEGRMINLEATGEAASGVRYRFPNDGSGYIWWTHQGEAQLIWYDAEVKEEVTLYAFCKES</sequence>
<dbReference type="SUPFAM" id="SSF141488">
    <property type="entry name" value="YdhA-like"/>
    <property type="match status" value="1"/>
</dbReference>
<name>A0A1M4T6Y4_LOKAT</name>
<keyword evidence="8" id="KW-1185">Reference proteome</keyword>
<keyword evidence="1 5" id="KW-0732">Signal</keyword>
<reference evidence="8" key="1">
    <citation type="submission" date="2016-11" db="EMBL/GenBank/DDBJ databases">
        <authorList>
            <person name="Varghese N."/>
            <person name="Submissions S."/>
        </authorList>
    </citation>
    <scope>NUCLEOTIDE SEQUENCE [LARGE SCALE GENOMIC DNA]</scope>
    <source>
        <strain evidence="8">DSM 29326</strain>
    </source>
</reference>
<dbReference type="Gene3D" id="2.40.128.200">
    <property type="match status" value="1"/>
</dbReference>
<dbReference type="Proteomes" id="UP000183987">
    <property type="component" value="Unassembled WGS sequence"/>
</dbReference>
<evidence type="ECO:0000313" key="8">
    <source>
        <dbReference type="Proteomes" id="UP000183987"/>
    </source>
</evidence>
<keyword evidence="4" id="KW-0449">Lipoprotein</keyword>
<dbReference type="OrthoDB" id="7926518at2"/>